<feature type="transmembrane region" description="Helical" evidence="9">
    <location>
        <begin position="189"/>
        <end position="208"/>
    </location>
</feature>
<proteinExistence type="inferred from homology"/>
<dbReference type="PANTHER" id="PTHR43066">
    <property type="entry name" value="RHOMBOID-RELATED PROTEIN"/>
    <property type="match status" value="1"/>
</dbReference>
<keyword evidence="5" id="KW-0378">Hydrolase</keyword>
<evidence type="ECO:0000256" key="4">
    <source>
        <dbReference type="ARBA" id="ARBA00022692"/>
    </source>
</evidence>
<dbReference type="Proteomes" id="UP000287547">
    <property type="component" value="Unassembled WGS sequence"/>
</dbReference>
<sequence>MEPSGFPRPDEPWGQNPRPPKPPTPPAKRIIPPHPLQALIVVVGFVALLWAIEGVDTVLGGRLDLHGIWPREIDEWDGIIWAPLLHGGWDHLIANSVPFLVLGLLATAGGLGQFIGVTAIIWLFSGVGTFLIGAPGIHIGASGVVFGFLTFVLVRGLFVRSIPQILIAVVVFAIYGSVLWGVLPNQPGISWEGHLCGAIGGIVAAWLVGRSLKQATRKPSFPG</sequence>
<evidence type="ECO:0000256" key="5">
    <source>
        <dbReference type="ARBA" id="ARBA00022801"/>
    </source>
</evidence>
<dbReference type="GO" id="GO:0004252">
    <property type="term" value="F:serine-type endopeptidase activity"/>
    <property type="evidence" value="ECO:0007669"/>
    <property type="project" value="InterPro"/>
</dbReference>
<evidence type="ECO:0000256" key="8">
    <source>
        <dbReference type="SAM" id="MobiDB-lite"/>
    </source>
</evidence>
<evidence type="ECO:0000256" key="9">
    <source>
        <dbReference type="SAM" id="Phobius"/>
    </source>
</evidence>
<accession>A0A428ZN76</accession>
<dbReference type="EMBL" id="QHKI01000003">
    <property type="protein sequence ID" value="RSM89498.1"/>
    <property type="molecule type" value="Genomic_DNA"/>
</dbReference>
<feature type="compositionally biased region" description="Pro residues" evidence="8">
    <location>
        <begin position="17"/>
        <end position="26"/>
    </location>
</feature>
<dbReference type="GO" id="GO:0006508">
    <property type="term" value="P:proteolysis"/>
    <property type="evidence" value="ECO:0007669"/>
    <property type="project" value="UniProtKB-KW"/>
</dbReference>
<comment type="caution">
    <text evidence="11">The sequence shown here is derived from an EMBL/GenBank/DDBJ whole genome shotgun (WGS) entry which is preliminary data.</text>
</comment>
<evidence type="ECO:0000256" key="6">
    <source>
        <dbReference type="ARBA" id="ARBA00022989"/>
    </source>
</evidence>
<gene>
    <name evidence="11" type="ORF">DMH04_05770</name>
</gene>
<dbReference type="InterPro" id="IPR022764">
    <property type="entry name" value="Peptidase_S54_rhomboid_dom"/>
</dbReference>
<dbReference type="Gene3D" id="1.20.1540.10">
    <property type="entry name" value="Rhomboid-like"/>
    <property type="match status" value="1"/>
</dbReference>
<feature type="region of interest" description="Disordered" evidence="8">
    <location>
        <begin position="1"/>
        <end position="28"/>
    </location>
</feature>
<comment type="similarity">
    <text evidence="2">Belongs to the peptidase S54 family.</text>
</comment>
<keyword evidence="6 9" id="KW-1133">Transmembrane helix</keyword>
<evidence type="ECO:0000313" key="12">
    <source>
        <dbReference type="Proteomes" id="UP000287547"/>
    </source>
</evidence>
<evidence type="ECO:0000256" key="7">
    <source>
        <dbReference type="ARBA" id="ARBA00023136"/>
    </source>
</evidence>
<reference evidence="11 12" key="1">
    <citation type="submission" date="2018-05" db="EMBL/GenBank/DDBJ databases">
        <title>Evolution of GPA BGCs.</title>
        <authorList>
            <person name="Waglechner N."/>
            <person name="Wright G.D."/>
        </authorList>
    </citation>
    <scope>NUCLEOTIDE SEQUENCE [LARGE SCALE GENOMIC DNA]</scope>
    <source>
        <strain evidence="11 12">A82846</strain>
    </source>
</reference>
<dbReference type="OrthoDB" id="465874at2"/>
<dbReference type="InterPro" id="IPR035952">
    <property type="entry name" value="Rhomboid-like_sf"/>
</dbReference>
<evidence type="ECO:0000313" key="11">
    <source>
        <dbReference type="EMBL" id="RSM89498.1"/>
    </source>
</evidence>
<name>A0A428ZN76_KIBAR</name>
<evidence type="ECO:0000259" key="10">
    <source>
        <dbReference type="Pfam" id="PF01694"/>
    </source>
</evidence>
<protein>
    <submittedName>
        <fullName evidence="11">Rhomboid family intramembrane serine protease</fullName>
    </submittedName>
</protein>
<feature type="transmembrane region" description="Helical" evidence="9">
    <location>
        <begin position="130"/>
        <end position="153"/>
    </location>
</feature>
<comment type="subcellular location">
    <subcellularLocation>
        <location evidence="1">Membrane</location>
        <topology evidence="1">Multi-pass membrane protein</topology>
    </subcellularLocation>
</comment>
<dbReference type="AlphaFoldDB" id="A0A428ZN76"/>
<dbReference type="RefSeq" id="WP_051793254.1">
    <property type="nucleotide sequence ID" value="NZ_QHKI01000003.1"/>
</dbReference>
<feature type="transmembrane region" description="Helical" evidence="9">
    <location>
        <begin position="165"/>
        <end position="183"/>
    </location>
</feature>
<evidence type="ECO:0000256" key="2">
    <source>
        <dbReference type="ARBA" id="ARBA00009045"/>
    </source>
</evidence>
<feature type="transmembrane region" description="Helical" evidence="9">
    <location>
        <begin position="99"/>
        <end position="124"/>
    </location>
</feature>
<dbReference type="GO" id="GO:0016020">
    <property type="term" value="C:membrane"/>
    <property type="evidence" value="ECO:0007669"/>
    <property type="project" value="UniProtKB-SubCell"/>
</dbReference>
<keyword evidence="7 9" id="KW-0472">Membrane</keyword>
<organism evidence="11 12">
    <name type="scientific">Kibdelosporangium aridum</name>
    <dbReference type="NCBI Taxonomy" id="2030"/>
    <lineage>
        <taxon>Bacteria</taxon>
        <taxon>Bacillati</taxon>
        <taxon>Actinomycetota</taxon>
        <taxon>Actinomycetes</taxon>
        <taxon>Pseudonocardiales</taxon>
        <taxon>Pseudonocardiaceae</taxon>
        <taxon>Kibdelosporangium</taxon>
    </lineage>
</organism>
<dbReference type="PANTHER" id="PTHR43066:SF1">
    <property type="entry name" value="RHOMBOID PROTEIN 2"/>
    <property type="match status" value="1"/>
</dbReference>
<feature type="transmembrane region" description="Helical" evidence="9">
    <location>
        <begin position="34"/>
        <end position="52"/>
    </location>
</feature>
<feature type="domain" description="Peptidase S54 rhomboid" evidence="10">
    <location>
        <begin position="76"/>
        <end position="210"/>
    </location>
</feature>
<evidence type="ECO:0000256" key="3">
    <source>
        <dbReference type="ARBA" id="ARBA00022670"/>
    </source>
</evidence>
<dbReference type="Pfam" id="PF01694">
    <property type="entry name" value="Rhomboid"/>
    <property type="match status" value="1"/>
</dbReference>
<keyword evidence="3 11" id="KW-0645">Protease</keyword>
<dbReference type="SUPFAM" id="SSF144091">
    <property type="entry name" value="Rhomboid-like"/>
    <property type="match status" value="1"/>
</dbReference>
<evidence type="ECO:0000256" key="1">
    <source>
        <dbReference type="ARBA" id="ARBA00004141"/>
    </source>
</evidence>
<keyword evidence="4 9" id="KW-0812">Transmembrane</keyword>